<gene>
    <name evidence="1" type="ORF">VNO80_20700</name>
</gene>
<proteinExistence type="predicted"/>
<keyword evidence="2" id="KW-1185">Reference proteome</keyword>
<name>A0AAN9M115_PHACN</name>
<dbReference type="EMBL" id="JAYMYR010000008">
    <property type="protein sequence ID" value="KAK7346185.1"/>
    <property type="molecule type" value="Genomic_DNA"/>
</dbReference>
<protein>
    <submittedName>
        <fullName evidence="1">Uncharacterized protein</fullName>
    </submittedName>
</protein>
<evidence type="ECO:0000313" key="2">
    <source>
        <dbReference type="Proteomes" id="UP001374584"/>
    </source>
</evidence>
<reference evidence="1 2" key="1">
    <citation type="submission" date="2024-01" db="EMBL/GenBank/DDBJ databases">
        <title>The genomes of 5 underutilized Papilionoideae crops provide insights into root nodulation and disease resistanc.</title>
        <authorList>
            <person name="Jiang F."/>
        </authorList>
    </citation>
    <scope>NUCLEOTIDE SEQUENCE [LARGE SCALE GENOMIC DNA]</scope>
    <source>
        <strain evidence="1">JINMINGXINNONG_FW02</strain>
        <tissue evidence="1">Leaves</tissue>
    </source>
</reference>
<dbReference type="Proteomes" id="UP001374584">
    <property type="component" value="Unassembled WGS sequence"/>
</dbReference>
<accession>A0AAN9M115</accession>
<dbReference type="AlphaFoldDB" id="A0AAN9M115"/>
<evidence type="ECO:0000313" key="1">
    <source>
        <dbReference type="EMBL" id="KAK7346185.1"/>
    </source>
</evidence>
<organism evidence="1 2">
    <name type="scientific">Phaseolus coccineus</name>
    <name type="common">Scarlet runner bean</name>
    <name type="synonym">Phaseolus multiflorus</name>
    <dbReference type="NCBI Taxonomy" id="3886"/>
    <lineage>
        <taxon>Eukaryota</taxon>
        <taxon>Viridiplantae</taxon>
        <taxon>Streptophyta</taxon>
        <taxon>Embryophyta</taxon>
        <taxon>Tracheophyta</taxon>
        <taxon>Spermatophyta</taxon>
        <taxon>Magnoliopsida</taxon>
        <taxon>eudicotyledons</taxon>
        <taxon>Gunneridae</taxon>
        <taxon>Pentapetalae</taxon>
        <taxon>rosids</taxon>
        <taxon>fabids</taxon>
        <taxon>Fabales</taxon>
        <taxon>Fabaceae</taxon>
        <taxon>Papilionoideae</taxon>
        <taxon>50 kb inversion clade</taxon>
        <taxon>NPAAA clade</taxon>
        <taxon>indigoferoid/millettioid clade</taxon>
        <taxon>Phaseoleae</taxon>
        <taxon>Phaseolus</taxon>
    </lineage>
</organism>
<sequence>MERVCICRCAKNWKHGFAGWLDFEILGGMRRWMGKARKVHWSWRSNSDPTHLVYPCQRTEKEREWKKSKTNGNANPLHHNSFCKQEFSKTTSHSTSNDISFKPMVDLLRTLKHHYARNSRKSGVANTFITPSHLSVP</sequence>
<comment type="caution">
    <text evidence="1">The sequence shown here is derived from an EMBL/GenBank/DDBJ whole genome shotgun (WGS) entry which is preliminary data.</text>
</comment>